<keyword evidence="4 6" id="KW-0067">ATP-binding</keyword>
<dbReference type="GO" id="GO:0042626">
    <property type="term" value="F:ATPase-coupled transmembrane transporter activity"/>
    <property type="evidence" value="ECO:0007669"/>
    <property type="project" value="TreeGrafter"/>
</dbReference>
<protein>
    <submittedName>
        <fullName evidence="6">Biotin transport system ATP-binding protein</fullName>
    </submittedName>
</protein>
<dbReference type="STRING" id="1079994.SAMN04488565_0715"/>
<dbReference type="PROSITE" id="PS50893">
    <property type="entry name" value="ABC_TRANSPORTER_2"/>
    <property type="match status" value="1"/>
</dbReference>
<evidence type="ECO:0000259" key="5">
    <source>
        <dbReference type="PROSITE" id="PS50893"/>
    </source>
</evidence>
<evidence type="ECO:0000256" key="1">
    <source>
        <dbReference type="ARBA" id="ARBA00005417"/>
    </source>
</evidence>
<dbReference type="SMART" id="SM00382">
    <property type="entry name" value="AAA"/>
    <property type="match status" value="1"/>
</dbReference>
<reference evidence="6 7" key="1">
    <citation type="submission" date="2016-10" db="EMBL/GenBank/DDBJ databases">
        <authorList>
            <person name="de Groot N.N."/>
        </authorList>
    </citation>
    <scope>NUCLEOTIDE SEQUENCE [LARGE SCALE GENOMIC DNA]</scope>
    <source>
        <strain evidence="6 7">DSM 22788</strain>
    </source>
</reference>
<dbReference type="InterPro" id="IPR050095">
    <property type="entry name" value="ECF_ABC_transporter_ATP-bd"/>
</dbReference>
<dbReference type="InterPro" id="IPR003439">
    <property type="entry name" value="ABC_transporter-like_ATP-bd"/>
</dbReference>
<dbReference type="GO" id="GO:0016887">
    <property type="term" value="F:ATP hydrolysis activity"/>
    <property type="evidence" value="ECO:0007669"/>
    <property type="project" value="InterPro"/>
</dbReference>
<dbReference type="GO" id="GO:0043190">
    <property type="term" value="C:ATP-binding cassette (ABC) transporter complex"/>
    <property type="evidence" value="ECO:0007669"/>
    <property type="project" value="TreeGrafter"/>
</dbReference>
<keyword evidence="3" id="KW-0547">Nucleotide-binding</keyword>
<proteinExistence type="inferred from homology"/>
<dbReference type="InterPro" id="IPR017871">
    <property type="entry name" value="ABC_transporter-like_CS"/>
</dbReference>
<evidence type="ECO:0000256" key="2">
    <source>
        <dbReference type="ARBA" id="ARBA00022448"/>
    </source>
</evidence>
<name>A0A1H0YCA8_9MICO</name>
<evidence type="ECO:0000313" key="6">
    <source>
        <dbReference type="EMBL" id="SDQ12516.1"/>
    </source>
</evidence>
<gene>
    <name evidence="6" type="ORF">SAMN04488565_0715</name>
</gene>
<dbReference type="GO" id="GO:0005524">
    <property type="term" value="F:ATP binding"/>
    <property type="evidence" value="ECO:0007669"/>
    <property type="project" value="UniProtKB-KW"/>
</dbReference>
<feature type="domain" description="ABC transporter" evidence="5">
    <location>
        <begin position="14"/>
        <end position="249"/>
    </location>
</feature>
<sequence length="249" mass="26016">MTAPPAGPRPASAIHLQGAVVTAPTAHADVTILHPTSLTLRERRIAVIGGNGSGKSTLARLVNGLVEPSAGSVNIELQGDDGTRSLDTLRDGAAVRRAVGFVFTDPAAQLIMPTAVEDVSLSLRRSHRDPGARRAAALAALDRFGLQPLADRSVHTLSGGQKQLLAIASVLATDPAILVADEPTTLLDLRNARMISRLLMSLPQQVIVVTHDLELAAQADRALVVDDGRIVFDGDAPAAVAHYRSTVAP</sequence>
<dbReference type="SUPFAM" id="SSF52540">
    <property type="entry name" value="P-loop containing nucleoside triphosphate hydrolases"/>
    <property type="match status" value="1"/>
</dbReference>
<dbReference type="RefSeq" id="WP_010155496.1">
    <property type="nucleotide sequence ID" value="NZ_FNKB01000001.1"/>
</dbReference>
<dbReference type="OrthoDB" id="9806471at2"/>
<dbReference type="CDD" id="cd03225">
    <property type="entry name" value="ABC_cobalt_CbiO_domain1"/>
    <property type="match status" value="1"/>
</dbReference>
<dbReference type="PANTHER" id="PTHR43553:SF24">
    <property type="entry name" value="ENERGY-COUPLING FACTOR TRANSPORTER ATP-BINDING PROTEIN ECFA1"/>
    <property type="match status" value="1"/>
</dbReference>
<evidence type="ECO:0000256" key="4">
    <source>
        <dbReference type="ARBA" id="ARBA00022840"/>
    </source>
</evidence>
<dbReference type="eggNOG" id="COG1122">
    <property type="taxonomic scope" value="Bacteria"/>
</dbReference>
<dbReference type="InterPro" id="IPR003593">
    <property type="entry name" value="AAA+_ATPase"/>
</dbReference>
<dbReference type="InterPro" id="IPR027417">
    <property type="entry name" value="P-loop_NTPase"/>
</dbReference>
<comment type="similarity">
    <text evidence="1">Belongs to the ABC transporter superfamily.</text>
</comment>
<dbReference type="PANTHER" id="PTHR43553">
    <property type="entry name" value="HEAVY METAL TRANSPORTER"/>
    <property type="match status" value="1"/>
</dbReference>
<evidence type="ECO:0000313" key="7">
    <source>
        <dbReference type="Proteomes" id="UP000182690"/>
    </source>
</evidence>
<accession>A0A1H0YCA8</accession>
<dbReference type="InterPro" id="IPR015856">
    <property type="entry name" value="ABC_transpr_CbiO/EcfA_su"/>
</dbReference>
<evidence type="ECO:0000256" key="3">
    <source>
        <dbReference type="ARBA" id="ARBA00022741"/>
    </source>
</evidence>
<keyword evidence="2" id="KW-0813">Transport</keyword>
<dbReference type="PROSITE" id="PS00211">
    <property type="entry name" value="ABC_TRANSPORTER_1"/>
    <property type="match status" value="1"/>
</dbReference>
<dbReference type="Gene3D" id="3.40.50.300">
    <property type="entry name" value="P-loop containing nucleotide triphosphate hydrolases"/>
    <property type="match status" value="1"/>
</dbReference>
<organism evidence="6 7">
    <name type="scientific">Leucobacter chromiiresistens</name>
    <dbReference type="NCBI Taxonomy" id="1079994"/>
    <lineage>
        <taxon>Bacteria</taxon>
        <taxon>Bacillati</taxon>
        <taxon>Actinomycetota</taxon>
        <taxon>Actinomycetes</taxon>
        <taxon>Micrococcales</taxon>
        <taxon>Microbacteriaceae</taxon>
        <taxon>Leucobacter</taxon>
    </lineage>
</organism>
<dbReference type="Pfam" id="PF00005">
    <property type="entry name" value="ABC_tran"/>
    <property type="match status" value="1"/>
</dbReference>
<dbReference type="Proteomes" id="UP000182690">
    <property type="component" value="Unassembled WGS sequence"/>
</dbReference>
<dbReference type="AlphaFoldDB" id="A0A1H0YCA8"/>
<dbReference type="EMBL" id="FNKB01000001">
    <property type="protein sequence ID" value="SDQ12516.1"/>
    <property type="molecule type" value="Genomic_DNA"/>
</dbReference>